<evidence type="ECO:0000256" key="8">
    <source>
        <dbReference type="ARBA" id="ARBA00022606"/>
    </source>
</evidence>
<evidence type="ECO:0000256" key="20">
    <source>
        <dbReference type="ARBA" id="ARBA00073293"/>
    </source>
</evidence>
<evidence type="ECO:0000256" key="3">
    <source>
        <dbReference type="ARBA" id="ARBA00004555"/>
    </source>
</evidence>
<feature type="compositionally biased region" description="Basic and acidic residues" evidence="22">
    <location>
        <begin position="775"/>
        <end position="792"/>
    </location>
</feature>
<comment type="subcellular location">
    <subcellularLocation>
        <location evidence="1">Cytoplasm</location>
        <location evidence="1">Cytoskeleton</location>
        <location evidence="1">Cilium basal body</location>
    </subcellularLocation>
    <subcellularLocation>
        <location evidence="4">Cytoplasm</location>
        <location evidence="4">Cytoskeleton</location>
        <location evidence="4">Flagellum axoneme</location>
    </subcellularLocation>
    <subcellularLocation>
        <location evidence="2">Cytoplasm</location>
        <location evidence="2">Cytoskeleton</location>
        <location evidence="2">Microtubule organizing center</location>
        <location evidence="2">Centrosome</location>
    </subcellularLocation>
    <subcellularLocation>
        <location evidence="3">Golgi apparatus</location>
    </subcellularLocation>
</comment>
<dbReference type="GeneTree" id="ENSGT00940000159616"/>
<dbReference type="PROSITE" id="PS50012">
    <property type="entry name" value="RCC1_3"/>
    <property type="match status" value="7"/>
</dbReference>
<feature type="compositionally biased region" description="Basic residues" evidence="22">
    <location>
        <begin position="520"/>
        <end position="529"/>
    </location>
</feature>
<feature type="compositionally biased region" description="Acidic residues" evidence="22">
    <location>
        <begin position="1366"/>
        <end position="1420"/>
    </location>
</feature>
<feature type="compositionally biased region" description="Acidic residues" evidence="22">
    <location>
        <begin position="1189"/>
        <end position="1235"/>
    </location>
</feature>
<dbReference type="Pfam" id="PF25390">
    <property type="entry name" value="WD40_RLD"/>
    <property type="match status" value="1"/>
</dbReference>
<dbReference type="PROSITE" id="PS00626">
    <property type="entry name" value="RCC1_2"/>
    <property type="match status" value="4"/>
</dbReference>
<evidence type="ECO:0000256" key="1">
    <source>
        <dbReference type="ARBA" id="ARBA00004120"/>
    </source>
</evidence>
<keyword evidence="10" id="KW-0677">Repeat</keyword>
<evidence type="ECO:0000256" key="11">
    <source>
        <dbReference type="ARBA" id="ARBA00022794"/>
    </source>
</evidence>
<feature type="compositionally biased region" description="Polar residues" evidence="22">
    <location>
        <begin position="949"/>
        <end position="959"/>
    </location>
</feature>
<dbReference type="Gene3D" id="2.130.10.30">
    <property type="entry name" value="Regulator of chromosome condensation 1/beta-lactamase-inhibitor protein II"/>
    <property type="match status" value="1"/>
</dbReference>
<feature type="compositionally biased region" description="Polar residues" evidence="22">
    <location>
        <begin position="1072"/>
        <end position="1086"/>
    </location>
</feature>
<feature type="region of interest" description="Disordered" evidence="22">
    <location>
        <begin position="736"/>
        <end position="989"/>
    </location>
</feature>
<protein>
    <recommendedName>
        <fullName evidence="20">X-linked retinitis pigmentosa GTPase regulator</fullName>
    </recommendedName>
</protein>
<dbReference type="InterPro" id="IPR000408">
    <property type="entry name" value="Reg_chr_condens"/>
</dbReference>
<dbReference type="GO" id="GO:0005794">
    <property type="term" value="C:Golgi apparatus"/>
    <property type="evidence" value="ECO:0007669"/>
    <property type="project" value="UniProtKB-SubCell"/>
</dbReference>
<feature type="repeat" description="RCC1" evidence="21">
    <location>
        <begin position="13"/>
        <end position="54"/>
    </location>
</feature>
<evidence type="ECO:0000259" key="23">
    <source>
        <dbReference type="Pfam" id="PF25390"/>
    </source>
</evidence>
<evidence type="ECO:0000256" key="22">
    <source>
        <dbReference type="SAM" id="MobiDB-lite"/>
    </source>
</evidence>
<feature type="compositionally biased region" description="Low complexity" evidence="22">
    <location>
        <begin position="1087"/>
        <end position="1097"/>
    </location>
</feature>
<reference evidence="24" key="3">
    <citation type="submission" date="2025-09" db="UniProtKB">
        <authorList>
            <consortium name="Ensembl"/>
        </authorList>
    </citation>
    <scope>IDENTIFICATION</scope>
</reference>
<feature type="compositionally biased region" description="Polar residues" evidence="22">
    <location>
        <begin position="762"/>
        <end position="772"/>
    </location>
</feature>
<dbReference type="Ensembl" id="ENSGACT00000073874.1">
    <property type="protein sequence ID" value="ENSGACP00000055699.1"/>
    <property type="gene ID" value="ENSGACG00000023599.1"/>
</dbReference>
<feature type="compositionally biased region" description="Acidic residues" evidence="22">
    <location>
        <begin position="1305"/>
        <end position="1329"/>
    </location>
</feature>
<feature type="repeat" description="RCC1" evidence="21">
    <location>
        <begin position="316"/>
        <end position="369"/>
    </location>
</feature>
<evidence type="ECO:0000313" key="25">
    <source>
        <dbReference type="Proteomes" id="UP000007635"/>
    </source>
</evidence>
<feature type="repeat" description="RCC1" evidence="21">
    <location>
        <begin position="161"/>
        <end position="210"/>
    </location>
</feature>
<evidence type="ECO:0000256" key="18">
    <source>
        <dbReference type="ARBA" id="ARBA00023289"/>
    </source>
</evidence>
<feature type="repeat" description="RCC1" evidence="21">
    <location>
        <begin position="211"/>
        <end position="263"/>
    </location>
</feature>
<dbReference type="GO" id="GO:0030030">
    <property type="term" value="P:cell projection organization"/>
    <property type="evidence" value="ECO:0007669"/>
    <property type="project" value="UniProtKB-KW"/>
</dbReference>
<feature type="compositionally biased region" description="Basic and acidic residues" evidence="22">
    <location>
        <begin position="1236"/>
        <end position="1253"/>
    </location>
</feature>
<keyword evidence="5" id="KW-0488">Methylation</keyword>
<dbReference type="GO" id="GO:0005929">
    <property type="term" value="C:cilium"/>
    <property type="evidence" value="ECO:0007669"/>
    <property type="project" value="UniProtKB-ARBA"/>
</dbReference>
<feature type="region of interest" description="Disordered" evidence="22">
    <location>
        <begin position="453"/>
        <end position="717"/>
    </location>
</feature>
<feature type="region of interest" description="Disordered" evidence="22">
    <location>
        <begin position="1049"/>
        <end position="1456"/>
    </location>
</feature>
<evidence type="ECO:0000256" key="4">
    <source>
        <dbReference type="ARBA" id="ARBA00004611"/>
    </source>
</evidence>
<feature type="compositionally biased region" description="Polar residues" evidence="22">
    <location>
        <begin position="859"/>
        <end position="877"/>
    </location>
</feature>
<feature type="compositionally biased region" description="Acidic residues" evidence="22">
    <location>
        <begin position="1336"/>
        <end position="1357"/>
    </location>
</feature>
<dbReference type="PANTHER" id="PTHR22872:SF9">
    <property type="entry name" value="X-LINKED RETINITIS PIGMENTOSA GTPASE REGULATOR"/>
    <property type="match status" value="1"/>
</dbReference>
<evidence type="ECO:0000256" key="21">
    <source>
        <dbReference type="PROSITE-ProRule" id="PRU00235"/>
    </source>
</evidence>
<feature type="compositionally biased region" description="Basic and acidic residues" evidence="22">
    <location>
        <begin position="1290"/>
        <end position="1304"/>
    </location>
</feature>
<feature type="domain" description="RCC1-like" evidence="23">
    <location>
        <begin position="32"/>
        <end position="365"/>
    </location>
</feature>
<feature type="compositionally biased region" description="Basic and acidic residues" evidence="22">
    <location>
        <begin position="666"/>
        <end position="682"/>
    </location>
</feature>
<keyword evidence="18" id="KW-0636">Prenylation</keyword>
<keyword evidence="11" id="KW-0970">Cilium biogenesis/degradation</keyword>
<keyword evidence="12" id="KW-0282">Flagellum</keyword>
<evidence type="ECO:0000256" key="9">
    <source>
        <dbReference type="ARBA" id="ARBA00022658"/>
    </source>
</evidence>
<keyword evidence="9" id="KW-0344">Guanine-nucleotide releasing factor</keyword>
<evidence type="ECO:0000256" key="17">
    <source>
        <dbReference type="ARBA" id="ARBA00023288"/>
    </source>
</evidence>
<keyword evidence="17" id="KW-0449">Lipoprotein</keyword>
<dbReference type="GO" id="GO:0005085">
    <property type="term" value="F:guanyl-nucleotide exchange factor activity"/>
    <property type="evidence" value="ECO:0007669"/>
    <property type="project" value="UniProtKB-KW"/>
</dbReference>
<dbReference type="FunFam" id="2.130.10.30:FF:000013">
    <property type="entry name" value="Retinitis pigmentosa GTPase regulator isoform 1"/>
    <property type="match status" value="1"/>
</dbReference>
<keyword evidence="6" id="KW-0963">Cytoplasm</keyword>
<dbReference type="SUPFAM" id="SSF50985">
    <property type="entry name" value="RCC1/BLIP-II"/>
    <property type="match status" value="1"/>
</dbReference>
<feature type="repeat" description="RCC1" evidence="21">
    <location>
        <begin position="263"/>
        <end position="315"/>
    </location>
</feature>
<evidence type="ECO:0000256" key="5">
    <source>
        <dbReference type="ARBA" id="ARBA00022481"/>
    </source>
</evidence>
<evidence type="ECO:0000256" key="10">
    <source>
        <dbReference type="ARBA" id="ARBA00022737"/>
    </source>
</evidence>
<keyword evidence="15" id="KW-0206">Cytoskeleton</keyword>
<keyword evidence="13" id="KW-0333">Golgi apparatus</keyword>
<evidence type="ECO:0000313" key="24">
    <source>
        <dbReference type="Ensembl" id="ENSGACP00000055699.1"/>
    </source>
</evidence>
<evidence type="ECO:0000256" key="16">
    <source>
        <dbReference type="ARBA" id="ARBA00023273"/>
    </source>
</evidence>
<organism evidence="24 25">
    <name type="scientific">Gasterosteus aculeatus aculeatus</name>
    <name type="common">three-spined stickleback</name>
    <dbReference type="NCBI Taxonomy" id="481459"/>
    <lineage>
        <taxon>Eukaryota</taxon>
        <taxon>Metazoa</taxon>
        <taxon>Chordata</taxon>
        <taxon>Craniata</taxon>
        <taxon>Vertebrata</taxon>
        <taxon>Euteleostomi</taxon>
        <taxon>Actinopterygii</taxon>
        <taxon>Neopterygii</taxon>
        <taxon>Teleostei</taxon>
        <taxon>Neoteleostei</taxon>
        <taxon>Acanthomorphata</taxon>
        <taxon>Eupercaria</taxon>
        <taxon>Perciformes</taxon>
        <taxon>Cottioidei</taxon>
        <taxon>Gasterosteales</taxon>
        <taxon>Gasterosteidae</taxon>
        <taxon>Gasterosteus</taxon>
    </lineage>
</organism>
<keyword evidence="19" id="KW-0844">Vision</keyword>
<evidence type="ECO:0000256" key="6">
    <source>
        <dbReference type="ARBA" id="ARBA00022490"/>
    </source>
</evidence>
<feature type="compositionally biased region" description="Acidic residues" evidence="22">
    <location>
        <begin position="1167"/>
        <end position="1179"/>
    </location>
</feature>
<name>A0AAQ4QWI4_GASAC</name>
<feature type="compositionally biased region" description="Acidic residues" evidence="22">
    <location>
        <begin position="1263"/>
        <end position="1286"/>
    </location>
</feature>
<accession>A0AAQ4QWI4</accession>
<keyword evidence="14" id="KW-0969">Cilium</keyword>
<evidence type="ECO:0000256" key="15">
    <source>
        <dbReference type="ARBA" id="ARBA00023212"/>
    </source>
</evidence>
<feature type="compositionally biased region" description="Polar residues" evidence="22">
    <location>
        <begin position="683"/>
        <end position="700"/>
    </location>
</feature>
<feature type="repeat" description="RCC1" evidence="21">
    <location>
        <begin position="108"/>
        <end position="160"/>
    </location>
</feature>
<keyword evidence="25" id="KW-1185">Reference proteome</keyword>
<evidence type="ECO:0000256" key="13">
    <source>
        <dbReference type="ARBA" id="ARBA00023034"/>
    </source>
</evidence>
<feature type="compositionally biased region" description="Basic and acidic residues" evidence="22">
    <location>
        <begin position="900"/>
        <end position="929"/>
    </location>
</feature>
<dbReference type="InterPro" id="IPR009091">
    <property type="entry name" value="RCC1/BLIP-II"/>
</dbReference>
<keyword evidence="8" id="KW-0716">Sensory transduction</keyword>
<dbReference type="InterPro" id="IPR058923">
    <property type="entry name" value="RCC1-like_dom"/>
</dbReference>
<dbReference type="GO" id="GO:0005813">
    <property type="term" value="C:centrosome"/>
    <property type="evidence" value="ECO:0007669"/>
    <property type="project" value="UniProtKB-SubCell"/>
</dbReference>
<evidence type="ECO:0000256" key="12">
    <source>
        <dbReference type="ARBA" id="ARBA00022846"/>
    </source>
</evidence>
<reference evidence="24" key="2">
    <citation type="submission" date="2025-08" db="UniProtKB">
        <authorList>
            <consortium name="Ensembl"/>
        </authorList>
    </citation>
    <scope>IDENTIFICATION</scope>
</reference>
<dbReference type="PRINTS" id="PR00633">
    <property type="entry name" value="RCCNDNSATION"/>
</dbReference>
<reference evidence="24 25" key="1">
    <citation type="journal article" date="2021" name="G3 (Bethesda)">
        <title>Improved contiguity of the threespine stickleback genome using long-read sequencing.</title>
        <authorList>
            <person name="Nath S."/>
            <person name="Shaw D.E."/>
            <person name="White M.A."/>
        </authorList>
    </citation>
    <scope>NUCLEOTIDE SEQUENCE [LARGE SCALE GENOMIC DNA]</scope>
    <source>
        <strain evidence="24 25">Lake Benthic</strain>
    </source>
</reference>
<feature type="repeat" description="RCC1" evidence="21">
    <location>
        <begin position="56"/>
        <end position="107"/>
    </location>
</feature>
<feature type="compositionally biased region" description="Polar residues" evidence="22">
    <location>
        <begin position="510"/>
        <end position="519"/>
    </location>
</feature>
<keyword evidence="16" id="KW-0966">Cell projection</keyword>
<feature type="compositionally biased region" description="Basic and acidic residues" evidence="22">
    <location>
        <begin position="1151"/>
        <end position="1166"/>
    </location>
</feature>
<evidence type="ECO:0000256" key="7">
    <source>
        <dbReference type="ARBA" id="ARBA00022553"/>
    </source>
</evidence>
<feature type="compositionally biased region" description="Basic and acidic residues" evidence="22">
    <location>
        <begin position="602"/>
        <end position="618"/>
    </location>
</feature>
<evidence type="ECO:0000256" key="14">
    <source>
        <dbReference type="ARBA" id="ARBA00023069"/>
    </source>
</evidence>
<evidence type="ECO:0000256" key="19">
    <source>
        <dbReference type="ARBA" id="ARBA00023305"/>
    </source>
</evidence>
<dbReference type="PANTHER" id="PTHR22872">
    <property type="entry name" value="BTK-BINDING PROTEIN-RELATED"/>
    <property type="match status" value="1"/>
</dbReference>
<sequence>MTGQDDVDIPATGAIFTFGKSSFGDNMPGKFWLKNDQPVHLSCGGEHTAVITAENGRLLMFGGNTSGQLGRGFKPAATKPETVKALKSEKVKLVACGRNHTIVCTWKGSVFVTGGNQEGQLGLGHCNNTTSFHLLQSFCDRAPIKMLSAGCNTSAALTEDGRLFMWGDNAAGQIGLGKKSFAAEPTQVDVGRAVMWVSCGYHHSAFVTADGDLYSFGHSANGRLGLQVEQLANHRVPQRVQGFLGDVTQVCCGGEHTVALAENNVYTFGRGQYGQLGHGTFQFEADLPKPLEHFCNSSIKHVACGENHTAVITNSGLLYTFGDGRHGKLGLGVENFINQFRPTLCARFLKYSVRLVSCGGDHMLVLAEPRLEEDVPIRESFWEPGDMEMLLLDTLIDPNPIFPITALAARARHRDKGNSVEQFGEIFHNLPRLNSDFLNTSWQTSRNILTPKTSSKDLVAPSSAPKSAVKISPQPSCRSQISSLKSSSPHSAASSKSKFKELRSALPSPKTITKHSTIASHKRSSRRRLCGAATANKALIDESPLTPQEPCSPTRPSSDISNNHHPTSPETEGDASHGRIAVEEVNENISEDGIGPDFLTNMEKKKGPALRRTPDEGHLFQFNGNPGQKSPTASPAVLVKSCLKNTFKSISPEGKENSTKQSNKVRTHEQTRKEPSDFESPKLSESSQKTPQSVRKTLTEAQRGLNKVKGNDRRKRIVKKCNINKEEMEAVTLKKNLGGATKQEENKSSFQKTPHGIEITEGNETTSKSGSGSPVEKDAEIQNESTEVRRVEVQVQRVKSTTTKDLHKVGTALGKGQNKAPDSKSAPVGKETTRVQINTNKTGRVKSTPVKVEGELQEVKTTLVRNQSKYGGNTSIKSKSKANVLEKESNSPQMSDMTTDEQKMPDAEKSKLKAERKTGREGGDEVRVEGEEDSEVMTRAKPRSKETEASSSPISQQDTPLELRSKPISSQRTGAVPNGGANSLPASAPVGHLIVSGTRREETQSLTEEEPRWGEILGAAARLLPAAGTAAAAVGLLGEAVTAVAMLQSDSDPVTPTAPKTPGRVKHFTKQGAVTQPSFSPTVSHFSSTEGPSSPEGSTRKGGPVKENVVSEEEGRDATRSQQRVRKMDGGGDFSQTNHENSGADEGTSQQKHEGDEKTHTDRGGEEADTVDEEKEVDEECRSNVKDKEEEEEEGGGESINDLEESVTAATEEEQDHETSEGEETGSNSEEEDEGIEKAHVNDTDDGKEESSERGGGAGSESGESEESSEEEEESEVSEDEDDVGVEDSGSSKEEEEDGHRGDALESDSEVEEEEEEDKESIENEEDEELRNLDKGEDEEDNSDEGEEDKSEGEENETQDKASKDEDSEPDEDEENQDISEGKEEEEECETEASVDEGEDEDKTAVEEEEGEDEDEEAEEGNEKGSENDEEVEEEEHKEKKESKEGLTEEEEEGGG</sequence>
<feature type="compositionally biased region" description="Low complexity" evidence="22">
    <location>
        <begin position="476"/>
        <end position="496"/>
    </location>
</feature>
<proteinExistence type="predicted"/>
<dbReference type="GO" id="GO:0007601">
    <property type="term" value="P:visual perception"/>
    <property type="evidence" value="ECO:0007669"/>
    <property type="project" value="UniProtKB-KW"/>
</dbReference>
<feature type="compositionally biased region" description="Polar residues" evidence="22">
    <location>
        <begin position="545"/>
        <end position="570"/>
    </location>
</feature>
<dbReference type="InterPro" id="IPR051625">
    <property type="entry name" value="Signaling_Regulatory_Domain"/>
</dbReference>
<dbReference type="Proteomes" id="UP000007635">
    <property type="component" value="Chromosome XVI"/>
</dbReference>
<feature type="compositionally biased region" description="Polar residues" evidence="22">
    <location>
        <begin position="622"/>
        <end position="633"/>
    </location>
</feature>
<evidence type="ECO:0000256" key="2">
    <source>
        <dbReference type="ARBA" id="ARBA00004300"/>
    </source>
</evidence>
<feature type="compositionally biased region" description="Basic and acidic residues" evidence="22">
    <location>
        <begin position="1435"/>
        <end position="1447"/>
    </location>
</feature>
<keyword evidence="7" id="KW-0597">Phosphoprotein</keyword>